<keyword evidence="3" id="KW-1185">Reference proteome</keyword>
<keyword evidence="1" id="KW-0472">Membrane</keyword>
<proteinExistence type="predicted"/>
<reference evidence="2 3" key="1">
    <citation type="submission" date="2018-08" db="EMBL/GenBank/DDBJ databases">
        <title>Jishengella sp. nov., isolated from a root of Azadirachta indica A. Juss. var. siamensis Valenton.</title>
        <authorList>
            <person name="Kuncharoen N."/>
            <person name="Tanasupawat S."/>
            <person name="Kudo T."/>
            <person name="Ohkuma M."/>
        </authorList>
    </citation>
    <scope>NUCLEOTIDE SEQUENCE [LARGE SCALE GENOMIC DNA]</scope>
    <source>
        <strain evidence="2 3">AZ1-13</strain>
    </source>
</reference>
<feature type="transmembrane region" description="Helical" evidence="1">
    <location>
        <begin position="12"/>
        <end position="29"/>
    </location>
</feature>
<dbReference type="RefSeq" id="WP_119579706.1">
    <property type="nucleotide sequence ID" value="NZ_QXEC01000039.1"/>
</dbReference>
<accession>A0A418MN66</accession>
<name>A0A418MN66_9ACTN</name>
<evidence type="ECO:0000313" key="2">
    <source>
        <dbReference type="EMBL" id="RIV31675.1"/>
    </source>
</evidence>
<evidence type="ECO:0000313" key="3">
    <source>
        <dbReference type="Proteomes" id="UP000283832"/>
    </source>
</evidence>
<keyword evidence="1" id="KW-0812">Transmembrane</keyword>
<gene>
    <name evidence="2" type="ORF">D2L64_25280</name>
</gene>
<comment type="caution">
    <text evidence="2">The sequence shown here is derived from an EMBL/GenBank/DDBJ whole genome shotgun (WGS) entry which is preliminary data.</text>
</comment>
<sequence>MDIDPGHRLRGALLVGVGVGALALGGWWWQTEAPTPLPAGAQVAAAPDGGTHWPGDPVTGNLFRQDPGAASTLVLDAATGGVLVDPRTGAVLPSVGESVGGASAADRQGVARPGNRGTVVWSDEATLSDGMGVVRLARIGPAEPHLLRFSCTGPGELLITVTGARAADPLTAGCDGAVVTTEIIGTGAPVQVTFTTAGAAPLKLVARLIALP</sequence>
<dbReference type="EMBL" id="QXEC01000039">
    <property type="protein sequence ID" value="RIV31675.1"/>
    <property type="molecule type" value="Genomic_DNA"/>
</dbReference>
<keyword evidence="1" id="KW-1133">Transmembrane helix</keyword>
<dbReference type="OrthoDB" id="3382229at2"/>
<dbReference type="AlphaFoldDB" id="A0A418MN66"/>
<evidence type="ECO:0000256" key="1">
    <source>
        <dbReference type="SAM" id="Phobius"/>
    </source>
</evidence>
<organism evidence="2 3">
    <name type="scientific">Micromonospora radicis</name>
    <dbReference type="NCBI Taxonomy" id="1894971"/>
    <lineage>
        <taxon>Bacteria</taxon>
        <taxon>Bacillati</taxon>
        <taxon>Actinomycetota</taxon>
        <taxon>Actinomycetes</taxon>
        <taxon>Micromonosporales</taxon>
        <taxon>Micromonosporaceae</taxon>
        <taxon>Micromonospora</taxon>
    </lineage>
</organism>
<protein>
    <submittedName>
        <fullName evidence="2">Uncharacterized protein</fullName>
    </submittedName>
</protein>
<dbReference type="Proteomes" id="UP000283832">
    <property type="component" value="Unassembled WGS sequence"/>
</dbReference>